<dbReference type="Proteomes" id="UP001217089">
    <property type="component" value="Unassembled WGS sequence"/>
</dbReference>
<feature type="signal peptide" evidence="1">
    <location>
        <begin position="1"/>
        <end position="25"/>
    </location>
</feature>
<organism evidence="2 3">
    <name type="scientific">Tegillarca granosa</name>
    <name type="common">Malaysian cockle</name>
    <name type="synonym">Anadara granosa</name>
    <dbReference type="NCBI Taxonomy" id="220873"/>
    <lineage>
        <taxon>Eukaryota</taxon>
        <taxon>Metazoa</taxon>
        <taxon>Spiralia</taxon>
        <taxon>Lophotrochozoa</taxon>
        <taxon>Mollusca</taxon>
        <taxon>Bivalvia</taxon>
        <taxon>Autobranchia</taxon>
        <taxon>Pteriomorphia</taxon>
        <taxon>Arcoida</taxon>
        <taxon>Arcoidea</taxon>
        <taxon>Arcidae</taxon>
        <taxon>Tegillarca</taxon>
    </lineage>
</organism>
<name>A0ABQ9FPJ1_TEGGR</name>
<keyword evidence="3" id="KW-1185">Reference proteome</keyword>
<gene>
    <name evidence="2" type="ORF">KUTeg_005544</name>
</gene>
<keyword evidence="1" id="KW-0732">Signal</keyword>
<evidence type="ECO:0000256" key="1">
    <source>
        <dbReference type="SAM" id="SignalP"/>
    </source>
</evidence>
<evidence type="ECO:0000313" key="2">
    <source>
        <dbReference type="EMBL" id="KAJ8317640.1"/>
    </source>
</evidence>
<evidence type="ECO:0000313" key="3">
    <source>
        <dbReference type="Proteomes" id="UP001217089"/>
    </source>
</evidence>
<accession>A0ABQ9FPJ1</accession>
<feature type="chain" id="PRO_5045753112" evidence="1">
    <location>
        <begin position="26"/>
        <end position="66"/>
    </location>
</feature>
<reference evidence="2 3" key="1">
    <citation type="submission" date="2022-12" db="EMBL/GenBank/DDBJ databases">
        <title>Chromosome-level genome of Tegillarca granosa.</title>
        <authorList>
            <person name="Kim J."/>
        </authorList>
    </citation>
    <scope>NUCLEOTIDE SEQUENCE [LARGE SCALE GENOMIC DNA]</scope>
    <source>
        <strain evidence="2">Teg-2019</strain>
        <tissue evidence="2">Adductor muscle</tissue>
    </source>
</reference>
<dbReference type="EMBL" id="JARBDR010000246">
    <property type="protein sequence ID" value="KAJ8317640.1"/>
    <property type="molecule type" value="Genomic_DNA"/>
</dbReference>
<sequence>MFIFCRNVYCVYLLLKSLTVFPNQSQINCNMKINNHIRFKIHILLSAVIDNTLDFSRLCCDKASMF</sequence>
<proteinExistence type="predicted"/>
<protein>
    <submittedName>
        <fullName evidence="2">Uncharacterized protein</fullName>
    </submittedName>
</protein>
<comment type="caution">
    <text evidence="2">The sequence shown here is derived from an EMBL/GenBank/DDBJ whole genome shotgun (WGS) entry which is preliminary data.</text>
</comment>